<dbReference type="EMBL" id="JBHSDC010000031">
    <property type="protein sequence ID" value="MFC4233578.1"/>
    <property type="molecule type" value="Genomic_DNA"/>
</dbReference>
<dbReference type="RefSeq" id="WP_379015923.1">
    <property type="nucleotide sequence ID" value="NZ_JBHSDC010000031.1"/>
</dbReference>
<proteinExistence type="predicted"/>
<accession>A0ABV8PZP8</accession>
<keyword evidence="3" id="KW-1185">Reference proteome</keyword>
<name>A0ABV8PZP8_9BACT</name>
<dbReference type="Proteomes" id="UP001595906">
    <property type="component" value="Unassembled WGS sequence"/>
</dbReference>
<feature type="signal peptide" evidence="1">
    <location>
        <begin position="1"/>
        <end position="20"/>
    </location>
</feature>
<keyword evidence="1" id="KW-0732">Signal</keyword>
<evidence type="ECO:0000256" key="1">
    <source>
        <dbReference type="SAM" id="SignalP"/>
    </source>
</evidence>
<protein>
    <recommendedName>
        <fullName evidence="4">Surface antigen-like protein</fullName>
    </recommendedName>
</protein>
<reference evidence="3" key="1">
    <citation type="journal article" date="2019" name="Int. J. Syst. Evol. Microbiol.">
        <title>The Global Catalogue of Microorganisms (GCM) 10K type strain sequencing project: providing services to taxonomists for standard genome sequencing and annotation.</title>
        <authorList>
            <consortium name="The Broad Institute Genomics Platform"/>
            <consortium name="The Broad Institute Genome Sequencing Center for Infectious Disease"/>
            <person name="Wu L."/>
            <person name="Ma J."/>
        </authorList>
    </citation>
    <scope>NUCLEOTIDE SEQUENCE [LARGE SCALE GENOMIC DNA]</scope>
    <source>
        <strain evidence="3">CECT 8010</strain>
    </source>
</reference>
<evidence type="ECO:0000313" key="3">
    <source>
        <dbReference type="Proteomes" id="UP001595906"/>
    </source>
</evidence>
<comment type="caution">
    <text evidence="2">The sequence shown here is derived from an EMBL/GenBank/DDBJ whole genome shotgun (WGS) entry which is preliminary data.</text>
</comment>
<gene>
    <name evidence="2" type="ORF">ACFOW1_16875</name>
</gene>
<evidence type="ECO:0008006" key="4">
    <source>
        <dbReference type="Google" id="ProtNLM"/>
    </source>
</evidence>
<dbReference type="Gene3D" id="2.40.160.50">
    <property type="entry name" value="membrane protein fhac: a member of the omp85/tpsb transporter family"/>
    <property type="match status" value="1"/>
</dbReference>
<dbReference type="PROSITE" id="PS51257">
    <property type="entry name" value="PROKAR_LIPOPROTEIN"/>
    <property type="match status" value="1"/>
</dbReference>
<evidence type="ECO:0000313" key="2">
    <source>
        <dbReference type="EMBL" id="MFC4233578.1"/>
    </source>
</evidence>
<feature type="chain" id="PRO_5046163284" description="Surface antigen-like protein" evidence="1">
    <location>
        <begin position="21"/>
        <end position="404"/>
    </location>
</feature>
<sequence length="404" mass="45019">MLYKSGLFIWILFSCASAFSQDSIGRQITPNTTIPQKDLIDILHSILYKNPPVRADSGYKQTTKLYVSPAPLIEYTVATDFVFGVDAIAAFNTSNSLPTNTSTFLGALKYTTKKQLLFPIQSTIWLPGNTFAIIGDWRYLNFPQDAFGYGTYTKLSDQYTIDYKYLRFYETVLKNIGNNWYAGLGYQLDYHWNISEKGLPVGTVSDYQKYGFANSSTSSGATFTLLYDTRQNPINPVVGNIFASIQLLKDATWLGANSNYSTLTLDLRRYIKMPWHTLLGFWCYGVFTLNGNPPYLDLAGAGLDSYNNTSRGYQQGRFVGKNMLALETEWRFNLSKNGLFGGVIFANTTTLSELASNRFEKLAPAIGAGLRVKFNKFSKTNIAIDYGIGTGGSKGYSGNLGEVF</sequence>
<organism evidence="2 3">
    <name type="scientific">Parasediminibacterium paludis</name>
    <dbReference type="NCBI Taxonomy" id="908966"/>
    <lineage>
        <taxon>Bacteria</taxon>
        <taxon>Pseudomonadati</taxon>
        <taxon>Bacteroidota</taxon>
        <taxon>Chitinophagia</taxon>
        <taxon>Chitinophagales</taxon>
        <taxon>Chitinophagaceae</taxon>
        <taxon>Parasediminibacterium</taxon>
    </lineage>
</organism>